<dbReference type="OrthoDB" id="1302458at2759"/>
<proteinExistence type="predicted"/>
<dbReference type="Proteomes" id="UP000189701">
    <property type="component" value="Unplaced"/>
</dbReference>
<name>A0A1U7WSC7_NICSY</name>
<organism evidence="1 2">
    <name type="scientific">Nicotiana sylvestris</name>
    <name type="common">Wood tobacco</name>
    <name type="synonym">South American tobacco</name>
    <dbReference type="NCBI Taxonomy" id="4096"/>
    <lineage>
        <taxon>Eukaryota</taxon>
        <taxon>Viridiplantae</taxon>
        <taxon>Streptophyta</taxon>
        <taxon>Embryophyta</taxon>
        <taxon>Tracheophyta</taxon>
        <taxon>Spermatophyta</taxon>
        <taxon>Magnoliopsida</taxon>
        <taxon>eudicotyledons</taxon>
        <taxon>Gunneridae</taxon>
        <taxon>Pentapetalae</taxon>
        <taxon>asterids</taxon>
        <taxon>lamiids</taxon>
        <taxon>Solanales</taxon>
        <taxon>Solanaceae</taxon>
        <taxon>Nicotianoideae</taxon>
        <taxon>Nicotianeae</taxon>
        <taxon>Nicotiana</taxon>
    </lineage>
</organism>
<keyword evidence="1" id="KW-1185">Reference proteome</keyword>
<accession>A0A1U7WSC7</accession>
<dbReference type="PANTHER" id="PTHR34676">
    <property type="entry name" value="DUF4219 DOMAIN-CONTAINING PROTEIN-RELATED"/>
    <property type="match status" value="1"/>
</dbReference>
<dbReference type="PANTHER" id="PTHR34676:SF8">
    <property type="entry name" value="TRANSMEMBRANE PROTEIN"/>
    <property type="match status" value="1"/>
</dbReference>
<gene>
    <name evidence="2" type="primary">LOC104231522</name>
</gene>
<reference evidence="1" key="1">
    <citation type="journal article" date="2013" name="Genome Biol.">
        <title>Reference genomes and transcriptomes of Nicotiana sylvestris and Nicotiana tomentosiformis.</title>
        <authorList>
            <person name="Sierro N."/>
            <person name="Battey J.N."/>
            <person name="Ouadi S."/>
            <person name="Bovet L."/>
            <person name="Goepfert S."/>
            <person name="Bakaher N."/>
            <person name="Peitsch M.C."/>
            <person name="Ivanov N.V."/>
        </authorList>
    </citation>
    <scope>NUCLEOTIDE SEQUENCE [LARGE SCALE GENOMIC DNA]</scope>
</reference>
<evidence type="ECO:0000313" key="2">
    <source>
        <dbReference type="RefSeq" id="XP_009782837.1"/>
    </source>
</evidence>
<dbReference type="AlphaFoldDB" id="A0A1U7WSC7"/>
<dbReference type="RefSeq" id="XP_009782837.1">
    <property type="nucleotide sequence ID" value="XM_009784535.1"/>
</dbReference>
<reference evidence="2" key="2">
    <citation type="submission" date="2025-08" db="UniProtKB">
        <authorList>
            <consortium name="RefSeq"/>
        </authorList>
    </citation>
    <scope>IDENTIFICATION</scope>
    <source>
        <tissue evidence="2">Leaf</tissue>
    </source>
</reference>
<sequence length="128" mass="14621">MATPSNFKEGQSTYKPPRFNGQYYGWGKTRMHDLIMTEDSELWDVICDGPFFPMKTIDGTIVVVLKTRKKYNDVDRKAIEKNFRAKKILVCGIGLDEKFKRQDATDNVVKQALAAWGDFSSESEGDDE</sequence>
<evidence type="ECO:0000313" key="1">
    <source>
        <dbReference type="Proteomes" id="UP000189701"/>
    </source>
</evidence>
<dbReference type="STRING" id="4096.A0A1U7WSC7"/>
<protein>
    <submittedName>
        <fullName evidence="2">Uncharacterized protein LOC104231522</fullName>
    </submittedName>
</protein>